<sequence>MTPDVAGLMTEVRVRDNQSVRTGDALFY</sequence>
<dbReference type="EMBL" id="CP053021">
    <property type="protein sequence ID" value="QJR05406.1"/>
    <property type="molecule type" value="Genomic_DNA"/>
</dbReference>
<proteinExistence type="predicted"/>
<name>A0A6M4GEL8_SPHYA</name>
<protein>
    <submittedName>
        <fullName evidence="1">Biotin/lipoyl-binding protein</fullName>
    </submittedName>
</protein>
<accession>A0A6M4GEL8</accession>
<organism evidence="1 2">
    <name type="scientific">Sphingobium yanoikuyae</name>
    <name type="common">Sphingomonas yanoikuyae</name>
    <dbReference type="NCBI Taxonomy" id="13690"/>
    <lineage>
        <taxon>Bacteria</taxon>
        <taxon>Pseudomonadati</taxon>
        <taxon>Pseudomonadota</taxon>
        <taxon>Alphaproteobacteria</taxon>
        <taxon>Sphingomonadales</taxon>
        <taxon>Sphingomonadaceae</taxon>
        <taxon>Sphingobium</taxon>
    </lineage>
</organism>
<reference evidence="1 2" key="1">
    <citation type="submission" date="2020-04" db="EMBL/GenBank/DDBJ databases">
        <title>The Whole Genome Analysis of High salt-tolerant Sphingobium yanoikuyae YC-XJ2 with Aryl organophosphorus flame retardants (aryl-OPFRs)-degrading capacity and characteristics of Related phosphotriesterase.</title>
        <authorList>
            <person name="Li X."/>
        </authorList>
    </citation>
    <scope>NUCLEOTIDE SEQUENCE [LARGE SCALE GENOMIC DNA]</scope>
    <source>
        <strain evidence="1 2">YC-XJ2</strain>
    </source>
</reference>
<evidence type="ECO:0000313" key="1">
    <source>
        <dbReference type="EMBL" id="QJR05406.1"/>
    </source>
</evidence>
<gene>
    <name evidence="1" type="ORF">HH800_12165</name>
</gene>
<dbReference type="Proteomes" id="UP000502611">
    <property type="component" value="Chromosome"/>
</dbReference>
<evidence type="ECO:0000313" key="2">
    <source>
        <dbReference type="Proteomes" id="UP000502611"/>
    </source>
</evidence>
<dbReference type="AlphaFoldDB" id="A0A6M4GEL8"/>